<keyword evidence="2" id="KW-1185">Reference proteome</keyword>
<accession>A0AAE1UUM4</accession>
<dbReference type="EMBL" id="JAVYJV010000020">
    <property type="protein sequence ID" value="KAK4343867.1"/>
    <property type="molecule type" value="Genomic_DNA"/>
</dbReference>
<proteinExistence type="predicted"/>
<comment type="caution">
    <text evidence="1">The sequence shown here is derived from an EMBL/GenBank/DDBJ whole genome shotgun (WGS) entry which is preliminary data.</text>
</comment>
<evidence type="ECO:0000313" key="1">
    <source>
        <dbReference type="EMBL" id="KAK4343867.1"/>
    </source>
</evidence>
<reference evidence="1" key="1">
    <citation type="submission" date="2023-12" db="EMBL/GenBank/DDBJ databases">
        <title>Genome assembly of Anisodus tanguticus.</title>
        <authorList>
            <person name="Wang Y.-J."/>
        </authorList>
    </citation>
    <scope>NUCLEOTIDE SEQUENCE</scope>
    <source>
        <strain evidence="1">KB-2021</strain>
        <tissue evidence="1">Leaf</tissue>
    </source>
</reference>
<gene>
    <name evidence="1" type="ORF">RND71_036961</name>
</gene>
<dbReference type="Proteomes" id="UP001291623">
    <property type="component" value="Unassembled WGS sequence"/>
</dbReference>
<sequence length="141" mass="16251">MEPKDLNMKHQSYHIHNPPNVLMYLHLGVLAQIPIHKILSVSLLACNNVRLQDLFCLIVLIEISLTLWRQDSSKQVNPLHDCVYCDVDLGQRIYNLSTASEVAGIWVEQDIETCIPTPHIRVYKKSERRSPNDFEMDVCLV</sequence>
<protein>
    <submittedName>
        <fullName evidence="1">Uncharacterized protein</fullName>
    </submittedName>
</protein>
<organism evidence="1 2">
    <name type="scientific">Anisodus tanguticus</name>
    <dbReference type="NCBI Taxonomy" id="243964"/>
    <lineage>
        <taxon>Eukaryota</taxon>
        <taxon>Viridiplantae</taxon>
        <taxon>Streptophyta</taxon>
        <taxon>Embryophyta</taxon>
        <taxon>Tracheophyta</taxon>
        <taxon>Spermatophyta</taxon>
        <taxon>Magnoliopsida</taxon>
        <taxon>eudicotyledons</taxon>
        <taxon>Gunneridae</taxon>
        <taxon>Pentapetalae</taxon>
        <taxon>asterids</taxon>
        <taxon>lamiids</taxon>
        <taxon>Solanales</taxon>
        <taxon>Solanaceae</taxon>
        <taxon>Solanoideae</taxon>
        <taxon>Hyoscyameae</taxon>
        <taxon>Anisodus</taxon>
    </lineage>
</organism>
<evidence type="ECO:0000313" key="2">
    <source>
        <dbReference type="Proteomes" id="UP001291623"/>
    </source>
</evidence>
<name>A0AAE1UUM4_9SOLA</name>
<dbReference type="AlphaFoldDB" id="A0AAE1UUM4"/>